<gene>
    <name evidence="3" type="ORF">BFG57_11320</name>
</gene>
<evidence type="ECO:0000313" key="3">
    <source>
        <dbReference type="EMBL" id="OEH93806.1"/>
    </source>
</evidence>
<comment type="caution">
    <text evidence="3">The sequence shown here is derived from an EMBL/GenBank/DDBJ whole genome shotgun (WGS) entry which is preliminary data.</text>
</comment>
<dbReference type="Gene3D" id="3.40.50.1820">
    <property type="entry name" value="alpha/beta hydrolase"/>
    <property type="match status" value="1"/>
</dbReference>
<dbReference type="STRING" id="1305675.BFG57_11320"/>
<feature type="domain" description="Alpha/beta hydrolase fold-3" evidence="2">
    <location>
        <begin position="87"/>
        <end position="295"/>
    </location>
</feature>
<evidence type="ECO:0000259" key="2">
    <source>
        <dbReference type="Pfam" id="PF07859"/>
    </source>
</evidence>
<dbReference type="PANTHER" id="PTHR48081">
    <property type="entry name" value="AB HYDROLASE SUPERFAMILY PROTEIN C4A8.06C"/>
    <property type="match status" value="1"/>
</dbReference>
<dbReference type="AlphaFoldDB" id="A0A1E5LIC9"/>
<dbReference type="InterPro" id="IPR050300">
    <property type="entry name" value="GDXG_lipolytic_enzyme"/>
</dbReference>
<protein>
    <submittedName>
        <fullName evidence="3">Esterase</fullName>
    </submittedName>
</protein>
<keyword evidence="4" id="KW-1185">Reference proteome</keyword>
<proteinExistence type="predicted"/>
<organism evidence="3 4">
    <name type="scientific">Bacillus solimangrovi</name>
    <dbReference type="NCBI Taxonomy" id="1305675"/>
    <lineage>
        <taxon>Bacteria</taxon>
        <taxon>Bacillati</taxon>
        <taxon>Bacillota</taxon>
        <taxon>Bacilli</taxon>
        <taxon>Bacillales</taxon>
        <taxon>Bacillaceae</taxon>
        <taxon>Bacillus</taxon>
    </lineage>
</organism>
<dbReference type="RefSeq" id="WP_069716234.1">
    <property type="nucleotide sequence ID" value="NZ_MJEH01000009.1"/>
</dbReference>
<dbReference type="Pfam" id="PF07859">
    <property type="entry name" value="Abhydrolase_3"/>
    <property type="match status" value="1"/>
</dbReference>
<dbReference type="EMBL" id="MJEH01000009">
    <property type="protein sequence ID" value="OEH93806.1"/>
    <property type="molecule type" value="Genomic_DNA"/>
</dbReference>
<dbReference type="InterPro" id="IPR013094">
    <property type="entry name" value="AB_hydrolase_3"/>
</dbReference>
<dbReference type="SUPFAM" id="SSF53474">
    <property type="entry name" value="alpha/beta-Hydrolases"/>
    <property type="match status" value="1"/>
</dbReference>
<dbReference type="OrthoDB" id="9815425at2"/>
<keyword evidence="1" id="KW-0378">Hydrolase</keyword>
<evidence type="ECO:0000256" key="1">
    <source>
        <dbReference type="ARBA" id="ARBA00022801"/>
    </source>
</evidence>
<dbReference type="InterPro" id="IPR029058">
    <property type="entry name" value="AB_hydrolase_fold"/>
</dbReference>
<name>A0A1E5LIC9_9BACI</name>
<dbReference type="PANTHER" id="PTHR48081:SF8">
    <property type="entry name" value="ALPHA_BETA HYDROLASE FOLD-3 DOMAIN-CONTAINING PROTEIN-RELATED"/>
    <property type="match status" value="1"/>
</dbReference>
<dbReference type="GO" id="GO:0016787">
    <property type="term" value="F:hydrolase activity"/>
    <property type="evidence" value="ECO:0007669"/>
    <property type="project" value="UniProtKB-KW"/>
</dbReference>
<sequence>MSVEGKKYNKVVLEPEAQEFVEATKNPPYLFDLAPEEGRKAVDEVQSSPIDKKPVDIEDIMISGGPTGKVSVRILKPKDAPNNLPVILYTHGAGWVFGNEHTHDRLIRELAVGSQSAVVFTNYSLSPEAKYPIAIEEIYAVLEWVSENGQEYGMNTQQISVAGDSVGGNMSAAITLMAKERKGPKIDKQLLFYPVTDASFDTDSYEQFQEGYFLRRDGMQWFWDQYTTNEQERNEITASPLRANIEQLKGLPKALIITAEADVLRDEGEAYANKLREADVDVTAVRFQGIIHDFVMLNALADTEANKGALTLANSWLSQ</sequence>
<evidence type="ECO:0000313" key="4">
    <source>
        <dbReference type="Proteomes" id="UP000095209"/>
    </source>
</evidence>
<accession>A0A1E5LIC9</accession>
<reference evidence="3 4" key="1">
    <citation type="submission" date="2016-08" db="EMBL/GenBank/DDBJ databases">
        <title>Genome of Bacillus solimangrovi GH2-4.</title>
        <authorList>
            <person name="Lim S."/>
            <person name="Kim B.-C."/>
        </authorList>
    </citation>
    <scope>NUCLEOTIDE SEQUENCE [LARGE SCALE GENOMIC DNA]</scope>
    <source>
        <strain evidence="3 4">GH2-4</strain>
    </source>
</reference>
<dbReference type="Proteomes" id="UP000095209">
    <property type="component" value="Unassembled WGS sequence"/>
</dbReference>